<protein>
    <submittedName>
        <fullName evidence="1">Uncharacterized protein</fullName>
    </submittedName>
</protein>
<accession>A0ACC2IZA1</accession>
<evidence type="ECO:0000313" key="1">
    <source>
        <dbReference type="EMBL" id="KAJ8120402.1"/>
    </source>
</evidence>
<reference evidence="1" key="1">
    <citation type="submission" date="2022-11" db="EMBL/GenBank/DDBJ databases">
        <title>Genome Sequence of Nemania bipapillata.</title>
        <authorList>
            <person name="Buettner E."/>
        </authorList>
    </citation>
    <scope>NUCLEOTIDE SEQUENCE</scope>
    <source>
        <strain evidence="1">CP14</strain>
    </source>
</reference>
<proteinExistence type="predicted"/>
<dbReference type="Proteomes" id="UP001153334">
    <property type="component" value="Unassembled WGS sequence"/>
</dbReference>
<name>A0ACC2IZA1_9PEZI</name>
<gene>
    <name evidence="1" type="ORF">ONZ43_g2880</name>
</gene>
<sequence length="395" mass="43918">MLPELIEEVSIFISLLEGLAGSEGKWGPMFQLEEKTTNLTFDIICRAALGLRLNEQQRTESSPLKLALLDQIRLMSLGANAGRALPIGRMPWHNAAIRRNNKTLRDLLMPQIQSKLETGPNDSQVRTIIDLAIKYIDKDDPNASIATPNAEFVDRLISNLKAFLFAGHDTTAATLCLMFKLLQDNPECLAKLRAEHDAVLGPDPSHAVDVLKKSPHLLYSLPYTLGVIKETLRLNPLAATLRDPPPGFFLTAPGSSLRYPMEGWGVWLSAPGVARNPNYWLRPNEFIPERWTVPDGDPLHPVNNHAWAPFSIGPRNCIGMELALVELRIVSVLVSRTVEIEEAWDDWDKQRGSKATPNAKIDGERLYWAGDGIVHPKDGMPVHVRLREHSPAVSA</sequence>
<keyword evidence="2" id="KW-1185">Reference proteome</keyword>
<dbReference type="EMBL" id="JAPESX010000629">
    <property type="protein sequence ID" value="KAJ8120402.1"/>
    <property type="molecule type" value="Genomic_DNA"/>
</dbReference>
<comment type="caution">
    <text evidence="1">The sequence shown here is derived from an EMBL/GenBank/DDBJ whole genome shotgun (WGS) entry which is preliminary data.</text>
</comment>
<organism evidence="1 2">
    <name type="scientific">Nemania bipapillata</name>
    <dbReference type="NCBI Taxonomy" id="110536"/>
    <lineage>
        <taxon>Eukaryota</taxon>
        <taxon>Fungi</taxon>
        <taxon>Dikarya</taxon>
        <taxon>Ascomycota</taxon>
        <taxon>Pezizomycotina</taxon>
        <taxon>Sordariomycetes</taxon>
        <taxon>Xylariomycetidae</taxon>
        <taxon>Xylariales</taxon>
        <taxon>Xylariaceae</taxon>
        <taxon>Nemania</taxon>
    </lineage>
</organism>
<evidence type="ECO:0000313" key="2">
    <source>
        <dbReference type="Proteomes" id="UP001153334"/>
    </source>
</evidence>